<reference evidence="2" key="2">
    <citation type="submission" date="2020-09" db="EMBL/GenBank/DDBJ databases">
        <authorList>
            <person name="Sun Q."/>
            <person name="Kim S."/>
        </authorList>
    </citation>
    <scope>NUCLEOTIDE SEQUENCE</scope>
    <source>
        <strain evidence="2">KCTC 42097</strain>
    </source>
</reference>
<keyword evidence="3" id="KW-1185">Reference proteome</keyword>
<feature type="compositionally biased region" description="Acidic residues" evidence="1">
    <location>
        <begin position="52"/>
        <end position="75"/>
    </location>
</feature>
<evidence type="ECO:0000256" key="1">
    <source>
        <dbReference type="SAM" id="MobiDB-lite"/>
    </source>
</evidence>
<accession>A0A8J3GJE4</accession>
<sequence>MNGRKVLPNEEGREPVPDAPGVETPDWDEIAAGEISGVVEEDIDLDAPPPEELPEEDDDNPYQESDEALPDDDEEREIRRDERDSGMFDGE</sequence>
<organism evidence="2 3">
    <name type="scientific">Limoniibacter endophyticus</name>
    <dbReference type="NCBI Taxonomy" id="1565040"/>
    <lineage>
        <taxon>Bacteria</taxon>
        <taxon>Pseudomonadati</taxon>
        <taxon>Pseudomonadota</taxon>
        <taxon>Alphaproteobacteria</taxon>
        <taxon>Hyphomicrobiales</taxon>
        <taxon>Bartonellaceae</taxon>
        <taxon>Limoniibacter</taxon>
    </lineage>
</organism>
<dbReference type="RefSeq" id="WP_189491688.1">
    <property type="nucleotide sequence ID" value="NZ_BMZO01000010.1"/>
</dbReference>
<comment type="caution">
    <text evidence="2">The sequence shown here is derived from an EMBL/GenBank/DDBJ whole genome shotgun (WGS) entry which is preliminary data.</text>
</comment>
<dbReference type="Proteomes" id="UP000641137">
    <property type="component" value="Unassembled WGS sequence"/>
</dbReference>
<feature type="region of interest" description="Disordered" evidence="1">
    <location>
        <begin position="1"/>
        <end position="91"/>
    </location>
</feature>
<dbReference type="AlphaFoldDB" id="A0A8J3GJE4"/>
<protein>
    <submittedName>
        <fullName evidence="2">Uncharacterized protein</fullName>
    </submittedName>
</protein>
<name>A0A8J3GJE4_9HYPH</name>
<evidence type="ECO:0000313" key="3">
    <source>
        <dbReference type="Proteomes" id="UP000641137"/>
    </source>
</evidence>
<gene>
    <name evidence="2" type="ORF">GCM10010136_29100</name>
</gene>
<evidence type="ECO:0000313" key="2">
    <source>
        <dbReference type="EMBL" id="GHC77700.1"/>
    </source>
</evidence>
<feature type="compositionally biased region" description="Basic and acidic residues" evidence="1">
    <location>
        <begin position="7"/>
        <end position="16"/>
    </location>
</feature>
<feature type="compositionally biased region" description="Basic and acidic residues" evidence="1">
    <location>
        <begin position="76"/>
        <end position="91"/>
    </location>
</feature>
<reference evidence="2" key="1">
    <citation type="journal article" date="2014" name="Int. J. Syst. Evol. Microbiol.">
        <title>Complete genome sequence of Corynebacterium casei LMG S-19264T (=DSM 44701T), isolated from a smear-ripened cheese.</title>
        <authorList>
            <consortium name="US DOE Joint Genome Institute (JGI-PGF)"/>
            <person name="Walter F."/>
            <person name="Albersmeier A."/>
            <person name="Kalinowski J."/>
            <person name="Ruckert C."/>
        </authorList>
    </citation>
    <scope>NUCLEOTIDE SEQUENCE</scope>
    <source>
        <strain evidence="2">KCTC 42097</strain>
    </source>
</reference>
<proteinExistence type="predicted"/>
<dbReference type="EMBL" id="BMZO01000010">
    <property type="protein sequence ID" value="GHC77700.1"/>
    <property type="molecule type" value="Genomic_DNA"/>
</dbReference>